<proteinExistence type="predicted"/>
<dbReference type="Proteomes" id="UP000186168">
    <property type="component" value="Unassembled WGS sequence"/>
</dbReference>
<dbReference type="STRING" id="67365.GCA_001704635_07116"/>
<name>A0A1R1SN22_9ACTN</name>
<comment type="caution">
    <text evidence="2">The sequence shown here is derived from an EMBL/GenBank/DDBJ whole genome shotgun (WGS) entry which is preliminary data.</text>
</comment>
<reference evidence="2 3" key="1">
    <citation type="submission" date="2013-05" db="EMBL/GenBank/DDBJ databases">
        <title>Genome sequence of Streptomyces sparsogenes DSM 40356.</title>
        <authorList>
            <person name="Coyne S."/>
            <person name="Seebeck F.P."/>
        </authorList>
    </citation>
    <scope>NUCLEOTIDE SEQUENCE [LARGE SCALE GENOMIC DNA]</scope>
    <source>
        <strain evidence="2 3">DSM 40356</strain>
    </source>
</reference>
<dbReference type="Pfam" id="PF21806">
    <property type="entry name" value="DUF6879"/>
    <property type="match status" value="1"/>
</dbReference>
<organism evidence="2 3">
    <name type="scientific">Streptomyces sparsogenes DSM 40356</name>
    <dbReference type="NCBI Taxonomy" id="1331668"/>
    <lineage>
        <taxon>Bacteria</taxon>
        <taxon>Bacillati</taxon>
        <taxon>Actinomycetota</taxon>
        <taxon>Actinomycetes</taxon>
        <taxon>Kitasatosporales</taxon>
        <taxon>Streptomycetaceae</taxon>
        <taxon>Streptomyces</taxon>
    </lineage>
</organism>
<evidence type="ECO:0000313" key="2">
    <source>
        <dbReference type="EMBL" id="OMI39696.1"/>
    </source>
</evidence>
<keyword evidence="3" id="KW-1185">Reference proteome</keyword>
<evidence type="ECO:0000313" key="3">
    <source>
        <dbReference type="Proteomes" id="UP000186168"/>
    </source>
</evidence>
<feature type="domain" description="DUF6879" evidence="1">
    <location>
        <begin position="2"/>
        <end position="96"/>
    </location>
</feature>
<evidence type="ECO:0000259" key="1">
    <source>
        <dbReference type="Pfam" id="PF21806"/>
    </source>
</evidence>
<protein>
    <recommendedName>
        <fullName evidence="1">DUF6879 domain-containing protein</fullName>
    </recommendedName>
</protein>
<gene>
    <name evidence="2" type="ORF">SPAR_09623</name>
</gene>
<sequence>MRRPLTDYQRYQFAWGIPGNVKAGEDIRVLDVTHDDHGLPITGQDWWMFDGTRIAHLNFRPDGTQINREVYEGDPAPYREWKRIALKHAVPFEEYVKGLDL</sequence>
<dbReference type="EMBL" id="ASQP01000142">
    <property type="protein sequence ID" value="OMI39696.1"/>
    <property type="molecule type" value="Genomic_DNA"/>
</dbReference>
<accession>A0A1R1SN22</accession>
<dbReference type="AlphaFoldDB" id="A0A1R1SN22"/>
<dbReference type="InterPro" id="IPR049244">
    <property type="entry name" value="DUF6879"/>
</dbReference>